<reference evidence="1 2" key="1">
    <citation type="submission" date="2022-09" db="EMBL/GenBank/DDBJ databases">
        <authorList>
            <person name="Kop L."/>
        </authorList>
    </citation>
    <scope>NUCLEOTIDE SEQUENCE [LARGE SCALE GENOMIC DNA]</scope>
    <source>
        <strain evidence="1 2">347</strain>
    </source>
</reference>
<proteinExistence type="predicted"/>
<keyword evidence="2" id="KW-1185">Reference proteome</keyword>
<protein>
    <submittedName>
        <fullName evidence="1">Uncharacterized protein</fullName>
    </submittedName>
</protein>
<evidence type="ECO:0000313" key="1">
    <source>
        <dbReference type="EMBL" id="CAI2717214.1"/>
    </source>
</evidence>
<dbReference type="EMBL" id="OX336137">
    <property type="protein sequence ID" value="CAI2717214.1"/>
    <property type="molecule type" value="Genomic_DNA"/>
</dbReference>
<sequence length="80" mass="9089">MMDREPVLFLARGTGRIPNTNRSLWTWSSGFAFSRCGENGMVWVRREPLSINVLGFIYDGWDDDRRPRHAAGHGTLQGPV</sequence>
<name>A0ABM9HAR1_9BACT</name>
<gene>
    <name evidence="1" type="ORF">NSPWAT_0355</name>
</gene>
<accession>A0ABM9HAR1</accession>
<evidence type="ECO:0000313" key="2">
    <source>
        <dbReference type="Proteomes" id="UP001157733"/>
    </source>
</evidence>
<organism evidence="1 2">
    <name type="scientific">Nitrospina watsonii</name>
    <dbReference type="NCBI Taxonomy" id="1323948"/>
    <lineage>
        <taxon>Bacteria</taxon>
        <taxon>Pseudomonadati</taxon>
        <taxon>Nitrospinota/Tectimicrobiota group</taxon>
        <taxon>Nitrospinota</taxon>
        <taxon>Nitrospinia</taxon>
        <taxon>Nitrospinales</taxon>
        <taxon>Nitrospinaceae</taxon>
        <taxon>Nitrospina</taxon>
    </lineage>
</organism>
<dbReference type="Proteomes" id="UP001157733">
    <property type="component" value="Chromosome"/>
</dbReference>